<dbReference type="AlphaFoldDB" id="A0A090IX41"/>
<gene>
    <name evidence="1" type="ORF">BT1A1_2444</name>
</gene>
<proteinExistence type="predicted"/>
<dbReference type="RefSeq" id="WP_051989122.1">
    <property type="nucleotide sequence ID" value="NZ_CCRF01000068.1"/>
</dbReference>
<dbReference type="InterPro" id="IPR014199">
    <property type="entry name" value="Spore_YtxC"/>
</dbReference>
<name>A0A090IX41_9BACI</name>
<accession>A0A090IX41</accession>
<dbReference type="Pfam" id="PF08812">
    <property type="entry name" value="YtxC"/>
    <property type="match status" value="1"/>
</dbReference>
<evidence type="ECO:0000313" key="2">
    <source>
        <dbReference type="Proteomes" id="UP000040576"/>
    </source>
</evidence>
<evidence type="ECO:0000313" key="1">
    <source>
        <dbReference type="EMBL" id="CEE02262.1"/>
    </source>
</evidence>
<organism evidence="1 2">
    <name type="scientific">Caldibacillus thermoamylovorans</name>
    <dbReference type="NCBI Taxonomy" id="35841"/>
    <lineage>
        <taxon>Bacteria</taxon>
        <taxon>Bacillati</taxon>
        <taxon>Bacillota</taxon>
        <taxon>Bacilli</taxon>
        <taxon>Bacillales</taxon>
        <taxon>Bacillaceae</taxon>
        <taxon>Caldibacillus</taxon>
    </lineage>
</organism>
<dbReference type="EMBL" id="CCRF01000068">
    <property type="protein sequence ID" value="CEE02262.1"/>
    <property type="molecule type" value="Genomic_DNA"/>
</dbReference>
<keyword evidence="2" id="KW-1185">Reference proteome</keyword>
<protein>
    <submittedName>
        <fullName evidence="1">Sporulation protein YtxC</fullName>
    </submittedName>
</protein>
<reference evidence="1 2" key="1">
    <citation type="submission" date="2014-07" db="EMBL/GenBank/DDBJ databases">
        <authorList>
            <person name="Wibberg Daniel"/>
        </authorList>
    </citation>
    <scope>NUCLEOTIDE SEQUENCE [LARGE SCALE GENOMIC DNA]</scope>
</reference>
<dbReference type="Proteomes" id="UP000040576">
    <property type="component" value="Unassembled WGS sequence"/>
</dbReference>
<sequence>MFSIQFNNKEDLNFFYQSFLKNKSEHIQIERKSLQLDFIFPGMKKGDFLTDIYKHLKKFIMEKKRMEWCQEILENDFFYTDTDEQIQIIEMVYSIMEGKRKDLPFEIDHASLEEQLDQALLEVIRSSHILSIDALITFRLRFYIEKLSSYLEIAIDEYKMEQDYQSFIFYLRNFLAERSAQMKCIYLVNEDGFQFYDEHKNKIKRSDLDKRIDRKLLSEHPVYVDSVTIAPLISIAPEIIYLYTDQPENGIIQTLKNIFEEKLIILSLQAFSYDQREK</sequence>